<dbReference type="InterPro" id="IPR000156">
    <property type="entry name" value="Ran_bind_dom"/>
</dbReference>
<dbReference type="Pfam" id="PF00638">
    <property type="entry name" value="Ran_BP1"/>
    <property type="match status" value="1"/>
</dbReference>
<feature type="region of interest" description="Disordered" evidence="1">
    <location>
        <begin position="38"/>
        <end position="72"/>
    </location>
</feature>
<feature type="domain" description="RanBD1" evidence="2">
    <location>
        <begin position="5"/>
        <end position="42"/>
    </location>
</feature>
<organism evidence="3 4">
    <name type="scientific">Myotis brandtii</name>
    <name type="common">Brandt's bat</name>
    <dbReference type="NCBI Taxonomy" id="109478"/>
    <lineage>
        <taxon>Eukaryota</taxon>
        <taxon>Metazoa</taxon>
        <taxon>Chordata</taxon>
        <taxon>Craniata</taxon>
        <taxon>Vertebrata</taxon>
        <taxon>Euteleostomi</taxon>
        <taxon>Mammalia</taxon>
        <taxon>Eutheria</taxon>
        <taxon>Laurasiatheria</taxon>
        <taxon>Chiroptera</taxon>
        <taxon>Yangochiroptera</taxon>
        <taxon>Vespertilionidae</taxon>
        <taxon>Myotis</taxon>
    </lineage>
</organism>
<name>S7QC83_MYOBR</name>
<dbReference type="Gene3D" id="2.30.29.30">
    <property type="entry name" value="Pleckstrin-homology domain (PH domain)/Phosphotyrosine-binding domain (PTB)"/>
    <property type="match status" value="1"/>
</dbReference>
<evidence type="ECO:0000256" key="1">
    <source>
        <dbReference type="SAM" id="MobiDB-lite"/>
    </source>
</evidence>
<evidence type="ECO:0000259" key="2">
    <source>
        <dbReference type="Pfam" id="PF00638"/>
    </source>
</evidence>
<proteinExistence type="predicted"/>
<reference evidence="3 4" key="1">
    <citation type="journal article" date="2013" name="Nat. Commun.">
        <title>Genome analysis reveals insights into physiology and longevity of the Brandt's bat Myotis brandtii.</title>
        <authorList>
            <person name="Seim I."/>
            <person name="Fang X."/>
            <person name="Xiong Z."/>
            <person name="Lobanov A.V."/>
            <person name="Huang Z."/>
            <person name="Ma S."/>
            <person name="Feng Y."/>
            <person name="Turanov A.A."/>
            <person name="Zhu Y."/>
            <person name="Lenz T.L."/>
            <person name="Gerashchenko M.V."/>
            <person name="Fan D."/>
            <person name="Hee Yim S."/>
            <person name="Yao X."/>
            <person name="Jordan D."/>
            <person name="Xiong Y."/>
            <person name="Ma Y."/>
            <person name="Lyapunov A.N."/>
            <person name="Chen G."/>
            <person name="Kulakova O.I."/>
            <person name="Sun Y."/>
            <person name="Lee S.G."/>
            <person name="Bronson R.T."/>
            <person name="Moskalev A.A."/>
            <person name="Sunyaev S.R."/>
            <person name="Zhang G."/>
            <person name="Krogh A."/>
            <person name="Wang J."/>
            <person name="Gladyshev V.N."/>
        </authorList>
    </citation>
    <scope>NUCLEOTIDE SEQUENCE [LARGE SCALE GENOMIC DNA]</scope>
</reference>
<feature type="compositionally biased region" description="Basic and acidic residues" evidence="1">
    <location>
        <begin position="38"/>
        <end position="50"/>
    </location>
</feature>
<dbReference type="InterPro" id="IPR011993">
    <property type="entry name" value="PH-like_dom_sf"/>
</dbReference>
<dbReference type="AlphaFoldDB" id="S7QC83"/>
<sequence length="72" mass="7960">MALVHPATFADGRPKLEQLAIHFPNAKNAQKFKTKFEECRKETEEREKKGKLGKNGNAEEVAAKAGSSFSGR</sequence>
<gene>
    <name evidence="3" type="ORF">D623_10017823</name>
</gene>
<dbReference type="EMBL" id="KE164558">
    <property type="protein sequence ID" value="EPQ18737.1"/>
    <property type="molecule type" value="Genomic_DNA"/>
</dbReference>
<evidence type="ECO:0000313" key="3">
    <source>
        <dbReference type="EMBL" id="EPQ18737.1"/>
    </source>
</evidence>
<dbReference type="SUPFAM" id="SSF50729">
    <property type="entry name" value="PH domain-like"/>
    <property type="match status" value="1"/>
</dbReference>
<dbReference type="Proteomes" id="UP000052978">
    <property type="component" value="Unassembled WGS sequence"/>
</dbReference>
<accession>S7QC83</accession>
<protein>
    <submittedName>
        <fullName evidence="3">Ran-specific GTPase-activating protein</fullName>
    </submittedName>
</protein>
<evidence type="ECO:0000313" key="4">
    <source>
        <dbReference type="Proteomes" id="UP000052978"/>
    </source>
</evidence>
<keyword evidence="4" id="KW-1185">Reference proteome</keyword>